<name>A0A1R0X242_9BACL</name>
<reference evidence="1 2" key="1">
    <citation type="submission" date="2016-10" db="EMBL/GenBank/DDBJ databases">
        <title>Paenibacillus species isolates.</title>
        <authorList>
            <person name="Beno S.M."/>
        </authorList>
    </citation>
    <scope>NUCLEOTIDE SEQUENCE [LARGE SCALE GENOMIC DNA]</scope>
    <source>
        <strain evidence="1 2">FSL H7-0604</strain>
    </source>
</reference>
<dbReference type="InterPro" id="IPR014962">
    <property type="entry name" value="YolD"/>
</dbReference>
<dbReference type="RefSeq" id="WP_076179522.1">
    <property type="nucleotide sequence ID" value="NZ_MKQP01000040.1"/>
</dbReference>
<dbReference type="EMBL" id="MKQP01000040">
    <property type="protein sequence ID" value="OMD26757.1"/>
    <property type="molecule type" value="Genomic_DNA"/>
</dbReference>
<evidence type="ECO:0008006" key="3">
    <source>
        <dbReference type="Google" id="ProtNLM"/>
    </source>
</evidence>
<dbReference type="Pfam" id="PF08863">
    <property type="entry name" value="YolD"/>
    <property type="match status" value="1"/>
</dbReference>
<dbReference type="Proteomes" id="UP000187465">
    <property type="component" value="Unassembled WGS sequence"/>
</dbReference>
<protein>
    <recommendedName>
        <fullName evidence="3">YolD-like family protein</fullName>
    </recommendedName>
</protein>
<organism evidence="1 2">
    <name type="scientific">Paenibacillus odorifer</name>
    <dbReference type="NCBI Taxonomy" id="189426"/>
    <lineage>
        <taxon>Bacteria</taxon>
        <taxon>Bacillati</taxon>
        <taxon>Bacillota</taxon>
        <taxon>Bacilli</taxon>
        <taxon>Bacillales</taxon>
        <taxon>Paenibacillaceae</taxon>
        <taxon>Paenibacillus</taxon>
    </lineage>
</organism>
<accession>A0A1R0X242</accession>
<dbReference type="AlphaFoldDB" id="A0A1R0X242"/>
<evidence type="ECO:0000313" key="1">
    <source>
        <dbReference type="EMBL" id="OMD26757.1"/>
    </source>
</evidence>
<proteinExistence type="predicted"/>
<gene>
    <name evidence="1" type="ORF">BJP51_26565</name>
</gene>
<sequence length="111" mass="12998">MRKKLEGNGLWESSRMIMPELGQRIIADHRNQEIRYKPELDPQAWDEIHQVVAKSIEDHSAITLTMFDPVENIVIEGIATKIDKDLNQIKMRWPNDDYDWIKIDNIISANV</sequence>
<evidence type="ECO:0000313" key="2">
    <source>
        <dbReference type="Proteomes" id="UP000187465"/>
    </source>
</evidence>
<comment type="caution">
    <text evidence="1">The sequence shown here is derived from an EMBL/GenBank/DDBJ whole genome shotgun (WGS) entry which is preliminary data.</text>
</comment>